<dbReference type="RefSeq" id="WP_195005127.1">
    <property type="nucleotide sequence ID" value="NZ_JADLQN010000012.1"/>
</dbReference>
<protein>
    <submittedName>
        <fullName evidence="1">Uncharacterized protein</fullName>
    </submittedName>
</protein>
<evidence type="ECO:0000313" key="1">
    <source>
        <dbReference type="EMBL" id="MBF6358287.1"/>
    </source>
</evidence>
<dbReference type="EMBL" id="JADLQN010000012">
    <property type="protein sequence ID" value="MBF6358287.1"/>
    <property type="molecule type" value="Genomic_DNA"/>
</dbReference>
<comment type="caution">
    <text evidence="1">The sequence shown here is derived from an EMBL/GenBank/DDBJ whole genome shotgun (WGS) entry which is preliminary data.</text>
</comment>
<gene>
    <name evidence="1" type="ORF">IU449_27700</name>
</gene>
<dbReference type="Proteomes" id="UP000707731">
    <property type="component" value="Unassembled WGS sequence"/>
</dbReference>
<name>A0ABS0DIL3_9NOCA</name>
<organism evidence="1 2">
    <name type="scientific">Nocardia higoensis</name>
    <dbReference type="NCBI Taxonomy" id="228599"/>
    <lineage>
        <taxon>Bacteria</taxon>
        <taxon>Bacillati</taxon>
        <taxon>Actinomycetota</taxon>
        <taxon>Actinomycetes</taxon>
        <taxon>Mycobacteriales</taxon>
        <taxon>Nocardiaceae</taxon>
        <taxon>Nocardia</taxon>
    </lineage>
</organism>
<proteinExistence type="predicted"/>
<accession>A0ABS0DIL3</accession>
<keyword evidence="2" id="KW-1185">Reference proteome</keyword>
<evidence type="ECO:0000313" key="2">
    <source>
        <dbReference type="Proteomes" id="UP000707731"/>
    </source>
</evidence>
<sequence>MTIVTNKKGRGSMYLETEGIVDMPVEQTTAEWGTYFHTNPHHGKTARAMTRELLEVAGETRKRRVNGNDTDDQWWRAHYLREARASLN</sequence>
<reference evidence="1 2" key="1">
    <citation type="submission" date="2020-10" db="EMBL/GenBank/DDBJ databases">
        <title>Identification of Nocardia species via Next-generation sequencing and recognition of intraspecies genetic diversity.</title>
        <authorList>
            <person name="Li P."/>
            <person name="Li P."/>
            <person name="Lu B."/>
        </authorList>
    </citation>
    <scope>NUCLEOTIDE SEQUENCE [LARGE SCALE GENOMIC DNA]</scope>
    <source>
        <strain evidence="1 2">BJ06-0143</strain>
    </source>
</reference>